<feature type="domain" description="ABC transporter" evidence="3">
    <location>
        <begin position="10"/>
        <end position="249"/>
    </location>
</feature>
<sequence>MSESTTTEVIRTEGLVKRFGAVTALNGVSLYLRQGEVLGLVGDNGAGKSTLIKILTGFLQPDEGRIFIDGREVRLRSVSYARSLGIETVYQDLALVNELSVYHNMFLKRETLLNPLPLLNNWRMRRLAREYLESMGVNIPSVDTEVAQLSGGQRQSIAIARAVYSRARILLLDEPLAAMGAKEGSLIMNLIRTLKNEGQVSIIMIAHNYAQVLEICDRVNLLQHGRIALDKPAGQTSVEELTELVMREYRVGANQRQQPLAGR</sequence>
<dbReference type="Pfam" id="PF00005">
    <property type="entry name" value="ABC_tran"/>
    <property type="match status" value="1"/>
</dbReference>
<keyword evidence="1" id="KW-0547">Nucleotide-binding</keyword>
<dbReference type="PANTHER" id="PTHR43790">
    <property type="entry name" value="CARBOHYDRATE TRANSPORT ATP-BINDING PROTEIN MG119-RELATED"/>
    <property type="match status" value="1"/>
</dbReference>
<keyword evidence="2 4" id="KW-0067">ATP-binding</keyword>
<dbReference type="GO" id="GO:0016887">
    <property type="term" value="F:ATP hydrolysis activity"/>
    <property type="evidence" value="ECO:0007669"/>
    <property type="project" value="InterPro"/>
</dbReference>
<comment type="caution">
    <text evidence="4">The sequence shown here is derived from an EMBL/GenBank/DDBJ whole genome shotgun (WGS) entry which is preliminary data.</text>
</comment>
<evidence type="ECO:0000256" key="1">
    <source>
        <dbReference type="ARBA" id="ARBA00022741"/>
    </source>
</evidence>
<evidence type="ECO:0000259" key="3">
    <source>
        <dbReference type="PROSITE" id="PS50893"/>
    </source>
</evidence>
<dbReference type="AlphaFoldDB" id="A0A328VA65"/>
<evidence type="ECO:0000313" key="4">
    <source>
        <dbReference type="EMBL" id="RAQ94458.1"/>
    </source>
</evidence>
<dbReference type="OrthoDB" id="9771863at2"/>
<dbReference type="RefSeq" id="WP_112426374.1">
    <property type="nucleotide sequence ID" value="NZ_MCIF01000002.1"/>
</dbReference>
<keyword evidence="5" id="KW-1185">Reference proteome</keyword>
<dbReference type="EMBL" id="MCIF01000002">
    <property type="protein sequence ID" value="RAQ94458.1"/>
    <property type="molecule type" value="Genomic_DNA"/>
</dbReference>
<name>A0A328VA65_9CHLR</name>
<protein>
    <submittedName>
        <fullName evidence="4">ABC transporter ATP-binding protein</fullName>
    </submittedName>
</protein>
<gene>
    <name evidence="4" type="ORF">A4R35_02860</name>
</gene>
<evidence type="ECO:0000313" key="5">
    <source>
        <dbReference type="Proteomes" id="UP000248706"/>
    </source>
</evidence>
<dbReference type="InterPro" id="IPR027417">
    <property type="entry name" value="P-loop_NTPase"/>
</dbReference>
<dbReference type="SUPFAM" id="SSF52540">
    <property type="entry name" value="P-loop containing nucleoside triphosphate hydrolases"/>
    <property type="match status" value="1"/>
</dbReference>
<dbReference type="Proteomes" id="UP000248706">
    <property type="component" value="Unassembled WGS sequence"/>
</dbReference>
<dbReference type="InterPro" id="IPR003439">
    <property type="entry name" value="ABC_transporter-like_ATP-bd"/>
</dbReference>
<organism evidence="4 5">
    <name type="scientific">Thermogemmatispora tikiterensis</name>
    <dbReference type="NCBI Taxonomy" id="1825093"/>
    <lineage>
        <taxon>Bacteria</taxon>
        <taxon>Bacillati</taxon>
        <taxon>Chloroflexota</taxon>
        <taxon>Ktedonobacteria</taxon>
        <taxon>Thermogemmatisporales</taxon>
        <taxon>Thermogemmatisporaceae</taxon>
        <taxon>Thermogemmatispora</taxon>
    </lineage>
</organism>
<dbReference type="PROSITE" id="PS50893">
    <property type="entry name" value="ABC_TRANSPORTER_2"/>
    <property type="match status" value="1"/>
</dbReference>
<dbReference type="Gene3D" id="3.40.50.300">
    <property type="entry name" value="P-loop containing nucleotide triphosphate hydrolases"/>
    <property type="match status" value="1"/>
</dbReference>
<dbReference type="PANTHER" id="PTHR43790:SF8">
    <property type="entry name" value="SUGAR ABC TRANSPORTER ATP-BINDING PROTEIN"/>
    <property type="match status" value="1"/>
</dbReference>
<dbReference type="InterPro" id="IPR003593">
    <property type="entry name" value="AAA+_ATPase"/>
</dbReference>
<dbReference type="GO" id="GO:0005524">
    <property type="term" value="F:ATP binding"/>
    <property type="evidence" value="ECO:0007669"/>
    <property type="project" value="UniProtKB-KW"/>
</dbReference>
<proteinExistence type="predicted"/>
<dbReference type="InterPro" id="IPR050107">
    <property type="entry name" value="ABC_carbohydrate_import_ATPase"/>
</dbReference>
<reference evidence="4 5" key="1">
    <citation type="submission" date="2016-08" db="EMBL/GenBank/DDBJ databases">
        <title>Analysis of Carbohydrate Active Enzymes in Thermogemmatispora T81 Reveals Carbohydrate Degradation Ability.</title>
        <authorList>
            <person name="Tomazini A."/>
            <person name="Lal S."/>
            <person name="Stott M."/>
            <person name="Henrissat B."/>
            <person name="Polikarpov I."/>
            <person name="Sparling R."/>
            <person name="Levin D.B."/>
        </authorList>
    </citation>
    <scope>NUCLEOTIDE SEQUENCE [LARGE SCALE GENOMIC DNA]</scope>
    <source>
        <strain evidence="4 5">T81</strain>
    </source>
</reference>
<evidence type="ECO:0000256" key="2">
    <source>
        <dbReference type="ARBA" id="ARBA00022840"/>
    </source>
</evidence>
<accession>A0A328VA65</accession>
<dbReference type="CDD" id="cd03216">
    <property type="entry name" value="ABC_Carb_Monos_I"/>
    <property type="match status" value="1"/>
</dbReference>
<dbReference type="SMART" id="SM00382">
    <property type="entry name" value="AAA"/>
    <property type="match status" value="1"/>
</dbReference>